<evidence type="ECO:0000313" key="2">
    <source>
        <dbReference type="EMBL" id="KAK0646831.1"/>
    </source>
</evidence>
<evidence type="ECO:0000313" key="3">
    <source>
        <dbReference type="Proteomes" id="UP001174936"/>
    </source>
</evidence>
<dbReference type="AlphaFoldDB" id="A0AA39Y699"/>
<accession>A0AA39Y699</accession>
<feature type="non-terminal residue" evidence="2">
    <location>
        <position position="60"/>
    </location>
</feature>
<evidence type="ECO:0000256" key="1">
    <source>
        <dbReference type="SAM" id="MobiDB-lite"/>
    </source>
</evidence>
<feature type="compositionally biased region" description="Polar residues" evidence="1">
    <location>
        <begin position="8"/>
        <end position="20"/>
    </location>
</feature>
<feature type="region of interest" description="Disordered" evidence="1">
    <location>
        <begin position="1"/>
        <end position="23"/>
    </location>
</feature>
<proteinExistence type="predicted"/>
<organism evidence="2 3">
    <name type="scientific">Cercophora newfieldiana</name>
    <dbReference type="NCBI Taxonomy" id="92897"/>
    <lineage>
        <taxon>Eukaryota</taxon>
        <taxon>Fungi</taxon>
        <taxon>Dikarya</taxon>
        <taxon>Ascomycota</taxon>
        <taxon>Pezizomycotina</taxon>
        <taxon>Sordariomycetes</taxon>
        <taxon>Sordariomycetidae</taxon>
        <taxon>Sordariales</taxon>
        <taxon>Lasiosphaeriaceae</taxon>
        <taxon>Cercophora</taxon>
    </lineage>
</organism>
<gene>
    <name evidence="2" type="ORF">B0T16DRAFT_290286</name>
</gene>
<sequence>MAPHADESSTPQDAATTARNEPQYDDYIQWKVLPAGGPLNRWSHAVTRGHDFPGAQVSIF</sequence>
<dbReference type="EMBL" id="JAULSV010000004">
    <property type="protein sequence ID" value="KAK0646831.1"/>
    <property type="molecule type" value="Genomic_DNA"/>
</dbReference>
<reference evidence="2" key="1">
    <citation type="submission" date="2023-06" db="EMBL/GenBank/DDBJ databases">
        <title>Genome-scale phylogeny and comparative genomics of the fungal order Sordariales.</title>
        <authorList>
            <consortium name="Lawrence Berkeley National Laboratory"/>
            <person name="Hensen N."/>
            <person name="Bonometti L."/>
            <person name="Westerberg I."/>
            <person name="Brannstrom I.O."/>
            <person name="Guillou S."/>
            <person name="Cros-Aarteil S."/>
            <person name="Calhoun S."/>
            <person name="Haridas S."/>
            <person name="Kuo A."/>
            <person name="Mondo S."/>
            <person name="Pangilinan J."/>
            <person name="Riley R."/>
            <person name="Labutti K."/>
            <person name="Andreopoulos B."/>
            <person name="Lipzen A."/>
            <person name="Chen C."/>
            <person name="Yanf M."/>
            <person name="Daum C."/>
            <person name="Ng V."/>
            <person name="Clum A."/>
            <person name="Steindorff A."/>
            <person name="Ohm R."/>
            <person name="Martin F."/>
            <person name="Silar P."/>
            <person name="Natvig D."/>
            <person name="Lalanne C."/>
            <person name="Gautier V."/>
            <person name="Ament-Velasquez S.L."/>
            <person name="Kruys A."/>
            <person name="Hutchinson M.I."/>
            <person name="Powell A.J."/>
            <person name="Barry K."/>
            <person name="Miller A.N."/>
            <person name="Grigoriev I.V."/>
            <person name="Debuchy R."/>
            <person name="Gladieux P."/>
            <person name="Thoren M.H."/>
            <person name="Johannesson H."/>
        </authorList>
    </citation>
    <scope>NUCLEOTIDE SEQUENCE</scope>
    <source>
        <strain evidence="2">SMH2532-1</strain>
    </source>
</reference>
<name>A0AA39Y699_9PEZI</name>
<keyword evidence="3" id="KW-1185">Reference proteome</keyword>
<dbReference type="Proteomes" id="UP001174936">
    <property type="component" value="Unassembled WGS sequence"/>
</dbReference>
<protein>
    <submittedName>
        <fullName evidence="2">Uncharacterized protein</fullName>
    </submittedName>
</protein>
<comment type="caution">
    <text evidence="2">The sequence shown here is derived from an EMBL/GenBank/DDBJ whole genome shotgun (WGS) entry which is preliminary data.</text>
</comment>